<dbReference type="Gene3D" id="3.80.10.10">
    <property type="entry name" value="Ribonuclease Inhibitor"/>
    <property type="match status" value="1"/>
</dbReference>
<evidence type="ECO:0000313" key="2">
    <source>
        <dbReference type="Proteomes" id="UP000735302"/>
    </source>
</evidence>
<dbReference type="SUPFAM" id="SSF52047">
    <property type="entry name" value="RNI-like"/>
    <property type="match status" value="1"/>
</dbReference>
<accession>A0AAV4AJH8</accession>
<evidence type="ECO:0000313" key="1">
    <source>
        <dbReference type="EMBL" id="GFO07157.1"/>
    </source>
</evidence>
<organism evidence="1 2">
    <name type="scientific">Plakobranchus ocellatus</name>
    <dbReference type="NCBI Taxonomy" id="259542"/>
    <lineage>
        <taxon>Eukaryota</taxon>
        <taxon>Metazoa</taxon>
        <taxon>Spiralia</taxon>
        <taxon>Lophotrochozoa</taxon>
        <taxon>Mollusca</taxon>
        <taxon>Gastropoda</taxon>
        <taxon>Heterobranchia</taxon>
        <taxon>Euthyneura</taxon>
        <taxon>Panpulmonata</taxon>
        <taxon>Sacoglossa</taxon>
        <taxon>Placobranchoidea</taxon>
        <taxon>Plakobranchidae</taxon>
        <taxon>Plakobranchus</taxon>
    </lineage>
</organism>
<name>A0AAV4AJH8_9GAST</name>
<keyword evidence="2" id="KW-1185">Reference proteome</keyword>
<gene>
    <name evidence="1" type="ORF">PoB_003366200</name>
</gene>
<reference evidence="1 2" key="1">
    <citation type="journal article" date="2021" name="Elife">
        <title>Chloroplast acquisition without the gene transfer in kleptoplastic sea slugs, Plakobranchus ocellatus.</title>
        <authorList>
            <person name="Maeda T."/>
            <person name="Takahashi S."/>
            <person name="Yoshida T."/>
            <person name="Shimamura S."/>
            <person name="Takaki Y."/>
            <person name="Nagai Y."/>
            <person name="Toyoda A."/>
            <person name="Suzuki Y."/>
            <person name="Arimoto A."/>
            <person name="Ishii H."/>
            <person name="Satoh N."/>
            <person name="Nishiyama T."/>
            <person name="Hasebe M."/>
            <person name="Maruyama T."/>
            <person name="Minagawa J."/>
            <person name="Obokata J."/>
            <person name="Shigenobu S."/>
        </authorList>
    </citation>
    <scope>NUCLEOTIDE SEQUENCE [LARGE SCALE GENOMIC DNA]</scope>
</reference>
<sequence>MESLQKLCCHEICLNPEKTLDFGFDDLNLPCLEQIAEKLSLRDLLKYEQRLKLRGIDTEAAINNLQGQLLFRAIDSHMCSTVCPHLLDLCPRDGQNWSLSRSLYSVVIRHLIEQSHSHSGNAYDSDMQSSIIGSSERLLQMFCPPGSSERDFQRKKKALPEDSLRSLLLLTARKILSVTADIKFVRFFSKPCARPVLDIFLERLQGLSILLKSSPLFPDFVKVFKQQARSLKKISLIVIRNKDLQYLDDTLSICSGVMSYYKTREGGKDKAALDSMLGHLAKLFKRSRESDLKLHKDFLEDGIEEINDCHCQLQRAQGSNHEETGSTADTDDSSGSNTCADCCFDLMDDAVLFGSSAPPSSLDNNTGIARADFKFTNLVDSKYYVSVLDHHLRHWMALKELHLGVPDFHPVTVQGVLCLLKRPHFKSFTLSSAAVSFKDMEDMLTTIASFRGSQPLERLMFVSLSTRNNNTSFAAVDEDLLTDGEEFDNHSHSMYSWSHSHCSGFQGTELLEIYCCGFNLKTEQLLKQFLCKDLALKVLCLSNSFKVSMVKSTLQTLASSDQKQSLHRLILEDWPIASDSSCAILKTFLKKMAPTLTSLSLKGCLLDRTSFAVGELILGVSECANLETLDLSENMLGDDAIRFSGAVMKSTRLKELSLKDNRLPAGTTIETMTALQDASKCRESRLKVLDMRGNKFVQDGKNRPKVLEDTIHTLQRSFVDKILYTMEES</sequence>
<proteinExistence type="predicted"/>
<dbReference type="Proteomes" id="UP000735302">
    <property type="component" value="Unassembled WGS sequence"/>
</dbReference>
<dbReference type="InterPro" id="IPR032675">
    <property type="entry name" value="LRR_dom_sf"/>
</dbReference>
<dbReference type="EMBL" id="BLXT01003842">
    <property type="protein sequence ID" value="GFO07157.1"/>
    <property type="molecule type" value="Genomic_DNA"/>
</dbReference>
<dbReference type="AlphaFoldDB" id="A0AAV4AJH8"/>
<protein>
    <submittedName>
        <fullName evidence="1">Uncharacterized protein</fullName>
    </submittedName>
</protein>
<comment type="caution">
    <text evidence="1">The sequence shown here is derived from an EMBL/GenBank/DDBJ whole genome shotgun (WGS) entry which is preliminary data.</text>
</comment>